<evidence type="ECO:0000313" key="1">
    <source>
        <dbReference type="EMBL" id="KAI3760881.1"/>
    </source>
</evidence>
<dbReference type="EMBL" id="CM042034">
    <property type="protein sequence ID" value="KAI3760881.1"/>
    <property type="molecule type" value="Genomic_DNA"/>
</dbReference>
<gene>
    <name evidence="1" type="ORF">L1987_51282</name>
</gene>
<keyword evidence="2" id="KW-1185">Reference proteome</keyword>
<dbReference type="Proteomes" id="UP001056120">
    <property type="component" value="Linkage Group LG17"/>
</dbReference>
<name>A0ACB9EQ97_9ASTR</name>
<proteinExistence type="predicted"/>
<reference evidence="1 2" key="2">
    <citation type="journal article" date="2022" name="Mol. Ecol. Resour.">
        <title>The genomes of chicory, endive, great burdock and yacon provide insights into Asteraceae paleo-polyploidization history and plant inulin production.</title>
        <authorList>
            <person name="Fan W."/>
            <person name="Wang S."/>
            <person name="Wang H."/>
            <person name="Wang A."/>
            <person name="Jiang F."/>
            <person name="Liu H."/>
            <person name="Zhao H."/>
            <person name="Xu D."/>
            <person name="Zhang Y."/>
        </authorList>
    </citation>
    <scope>NUCLEOTIDE SEQUENCE [LARGE SCALE GENOMIC DNA]</scope>
    <source>
        <strain evidence="2">cv. Yunnan</strain>
        <tissue evidence="1">Leaves</tissue>
    </source>
</reference>
<protein>
    <submittedName>
        <fullName evidence="1">Uncharacterized protein</fullName>
    </submittedName>
</protein>
<accession>A0ACB9EQ97</accession>
<organism evidence="1 2">
    <name type="scientific">Smallanthus sonchifolius</name>
    <dbReference type="NCBI Taxonomy" id="185202"/>
    <lineage>
        <taxon>Eukaryota</taxon>
        <taxon>Viridiplantae</taxon>
        <taxon>Streptophyta</taxon>
        <taxon>Embryophyta</taxon>
        <taxon>Tracheophyta</taxon>
        <taxon>Spermatophyta</taxon>
        <taxon>Magnoliopsida</taxon>
        <taxon>eudicotyledons</taxon>
        <taxon>Gunneridae</taxon>
        <taxon>Pentapetalae</taxon>
        <taxon>asterids</taxon>
        <taxon>campanulids</taxon>
        <taxon>Asterales</taxon>
        <taxon>Asteraceae</taxon>
        <taxon>Asteroideae</taxon>
        <taxon>Heliantheae alliance</taxon>
        <taxon>Millerieae</taxon>
        <taxon>Smallanthus</taxon>
    </lineage>
</organism>
<sequence>MDSTLTTAVVEEDFREAREAIEVEKPREMEVDNNGDIVREEEVSLMSVFEKNWVWRPMNRGLTATSKDHSYYLIIAKFVSCDIDID</sequence>
<evidence type="ECO:0000313" key="2">
    <source>
        <dbReference type="Proteomes" id="UP001056120"/>
    </source>
</evidence>
<comment type="caution">
    <text evidence="1">The sequence shown here is derived from an EMBL/GenBank/DDBJ whole genome shotgun (WGS) entry which is preliminary data.</text>
</comment>
<reference evidence="2" key="1">
    <citation type="journal article" date="2022" name="Mol. Ecol. Resour.">
        <title>The genomes of chicory, endive, great burdock and yacon provide insights into Asteraceae palaeo-polyploidization history and plant inulin production.</title>
        <authorList>
            <person name="Fan W."/>
            <person name="Wang S."/>
            <person name="Wang H."/>
            <person name="Wang A."/>
            <person name="Jiang F."/>
            <person name="Liu H."/>
            <person name="Zhao H."/>
            <person name="Xu D."/>
            <person name="Zhang Y."/>
        </authorList>
    </citation>
    <scope>NUCLEOTIDE SEQUENCE [LARGE SCALE GENOMIC DNA]</scope>
    <source>
        <strain evidence="2">cv. Yunnan</strain>
    </source>
</reference>